<dbReference type="PANTHER" id="PTHR43433">
    <property type="entry name" value="HYDROLASE, ALPHA/BETA FOLD FAMILY PROTEIN"/>
    <property type="match status" value="1"/>
</dbReference>
<dbReference type="SUPFAM" id="SSF53474">
    <property type="entry name" value="alpha/beta-Hydrolases"/>
    <property type="match status" value="1"/>
</dbReference>
<dbReference type="Pfam" id="PF12146">
    <property type="entry name" value="Hydrolase_4"/>
    <property type="match status" value="1"/>
</dbReference>
<dbReference type="InterPro" id="IPR050471">
    <property type="entry name" value="AB_hydrolase"/>
</dbReference>
<dbReference type="RefSeq" id="WP_148901536.1">
    <property type="nucleotide sequence ID" value="NZ_VSZQ01000013.1"/>
</dbReference>
<dbReference type="PRINTS" id="PR00111">
    <property type="entry name" value="ABHYDROLASE"/>
</dbReference>
<dbReference type="InterPro" id="IPR022742">
    <property type="entry name" value="Hydrolase_4"/>
</dbReference>
<dbReference type="Gene3D" id="3.40.50.1820">
    <property type="entry name" value="alpha/beta hydrolase"/>
    <property type="match status" value="1"/>
</dbReference>
<dbReference type="GO" id="GO:0004806">
    <property type="term" value="F:triacylglycerol lipase activity"/>
    <property type="evidence" value="ECO:0007669"/>
    <property type="project" value="TreeGrafter"/>
</dbReference>
<dbReference type="InterPro" id="IPR000073">
    <property type="entry name" value="AB_hydrolase_1"/>
</dbReference>
<dbReference type="GO" id="GO:0046503">
    <property type="term" value="P:glycerolipid catabolic process"/>
    <property type="evidence" value="ECO:0007669"/>
    <property type="project" value="TreeGrafter"/>
</dbReference>
<evidence type="ECO:0000313" key="4">
    <source>
        <dbReference type="Proteomes" id="UP000323242"/>
    </source>
</evidence>
<proteinExistence type="predicted"/>
<keyword evidence="3" id="KW-0378">Hydrolase</keyword>
<comment type="caution">
    <text evidence="3">The sequence shown here is derived from an EMBL/GenBank/DDBJ whole genome shotgun (WGS) entry which is preliminary data.</text>
</comment>
<organism evidence="3 4">
    <name type="scientific">Streptomyces parvus</name>
    <dbReference type="NCBI Taxonomy" id="66428"/>
    <lineage>
        <taxon>Bacteria</taxon>
        <taxon>Bacillati</taxon>
        <taxon>Actinomycetota</taxon>
        <taxon>Actinomycetes</taxon>
        <taxon>Kitasatosporales</taxon>
        <taxon>Streptomycetaceae</taxon>
        <taxon>Streptomyces</taxon>
    </lineage>
</organism>
<protein>
    <submittedName>
        <fullName evidence="3">Alpha/beta fold hydrolase</fullName>
    </submittedName>
</protein>
<dbReference type="InterPro" id="IPR029058">
    <property type="entry name" value="AB_hydrolase_fold"/>
</dbReference>
<sequence>MPYVTTPDEVRIAYQVRGQGPPLVLLAGQANNHRWWDGVRADFTSAHTTITLDYRGTGGSDAPHTPYSTGRFAQDVRCVLDDLGIGRADVYGTSMGGRVAQELTARHPERVRALVLGCTSPGGRHGIERGDDVRRSLAAEEPAEARRALRELMYTPAWLTTHPGPHHTLGDPGMLPHARRGHLAASRGHDAWDSLPHFRAPTLVLHGGDDLLNPTANAPLLAERIPGARLHVIPGARHAYFEEFRTIASPLVLDFLAGPR</sequence>
<feature type="domain" description="AB hydrolase-1" evidence="1">
    <location>
        <begin position="21"/>
        <end position="119"/>
    </location>
</feature>
<name>A0A5D4JL20_9ACTN</name>
<evidence type="ECO:0000259" key="1">
    <source>
        <dbReference type="Pfam" id="PF00561"/>
    </source>
</evidence>
<reference evidence="3 4" key="1">
    <citation type="submission" date="2019-08" db="EMBL/GenBank/DDBJ databases">
        <title>Draft genome for granaticin producer strain Streptomyces parvus C05.</title>
        <authorList>
            <person name="Gonzalez-Pimentel J.L."/>
        </authorList>
    </citation>
    <scope>NUCLEOTIDE SEQUENCE [LARGE SCALE GENOMIC DNA]</scope>
    <source>
        <strain evidence="3 4">C05</strain>
    </source>
</reference>
<gene>
    <name evidence="3" type="ORF">FY004_04155</name>
</gene>
<evidence type="ECO:0000313" key="3">
    <source>
        <dbReference type="EMBL" id="TYR65858.1"/>
    </source>
</evidence>
<accession>A0A5D4JL20</accession>
<dbReference type="AlphaFoldDB" id="A0A5D4JL20"/>
<dbReference type="EMBL" id="VSZQ01000013">
    <property type="protein sequence ID" value="TYR65858.1"/>
    <property type="molecule type" value="Genomic_DNA"/>
</dbReference>
<evidence type="ECO:0000259" key="2">
    <source>
        <dbReference type="Pfam" id="PF12146"/>
    </source>
</evidence>
<keyword evidence="4" id="KW-1185">Reference proteome</keyword>
<dbReference type="Proteomes" id="UP000323242">
    <property type="component" value="Unassembled WGS sequence"/>
</dbReference>
<feature type="domain" description="Serine aminopeptidase S33" evidence="2">
    <location>
        <begin position="185"/>
        <end position="243"/>
    </location>
</feature>
<dbReference type="Pfam" id="PF00561">
    <property type="entry name" value="Abhydrolase_1"/>
    <property type="match status" value="1"/>
</dbReference>
<dbReference type="PANTHER" id="PTHR43433:SF5">
    <property type="entry name" value="AB HYDROLASE-1 DOMAIN-CONTAINING PROTEIN"/>
    <property type="match status" value="1"/>
</dbReference>